<dbReference type="PROSITE" id="PS50297">
    <property type="entry name" value="ANK_REP_REGION"/>
    <property type="match status" value="1"/>
</dbReference>
<evidence type="ECO:0000313" key="5">
    <source>
        <dbReference type="Proteomes" id="UP000037904"/>
    </source>
</evidence>
<sequence>MKANPSAIAPHSAPPTGPQLRIVVLRPHVSFKVISTKIQKCYWTMERSTHYDPSKDCELWLNRQLRQLPNVDPVAFKLREIADRLGDAHEHNDPSELLFSAISQKRLQIVKELFDQNHVQGNERDDMDRTPLLRAVDAGDGDTVEYLLSNGISHVDDEKKDGLTPLWHALNKLDQSGMKSVAASLIERADINIQNNTGQYPLLWVIEKRLSKSSFSKHQQKVLSLLLDRKDLDVNRLDSKGRTALHLAVKTNNEKAVSKLLLVG</sequence>
<dbReference type="InterPro" id="IPR036770">
    <property type="entry name" value="Ankyrin_rpt-contain_sf"/>
</dbReference>
<dbReference type="PANTHER" id="PTHR24173:SF74">
    <property type="entry name" value="ANKYRIN REPEAT DOMAIN-CONTAINING PROTEIN 16"/>
    <property type="match status" value="1"/>
</dbReference>
<dbReference type="EMBL" id="JXCE01000303">
    <property type="protein sequence ID" value="KPA38213.1"/>
    <property type="molecule type" value="Genomic_DNA"/>
</dbReference>
<dbReference type="SMART" id="SM00248">
    <property type="entry name" value="ANK"/>
    <property type="match status" value="4"/>
</dbReference>
<dbReference type="PROSITE" id="PS50088">
    <property type="entry name" value="ANK_REPEAT"/>
    <property type="match status" value="1"/>
</dbReference>
<gene>
    <name evidence="4" type="ORF">FLAG1_08962</name>
</gene>
<accession>A0A0M9ER88</accession>
<evidence type="ECO:0000256" key="3">
    <source>
        <dbReference type="PROSITE-ProRule" id="PRU00023"/>
    </source>
</evidence>
<dbReference type="PANTHER" id="PTHR24173">
    <property type="entry name" value="ANKYRIN REPEAT CONTAINING"/>
    <property type="match status" value="1"/>
</dbReference>
<dbReference type="Gene3D" id="1.25.40.20">
    <property type="entry name" value="Ankyrin repeat-containing domain"/>
    <property type="match status" value="1"/>
</dbReference>
<evidence type="ECO:0000313" key="4">
    <source>
        <dbReference type="EMBL" id="KPA38213.1"/>
    </source>
</evidence>
<dbReference type="SUPFAM" id="SSF48403">
    <property type="entry name" value="Ankyrin repeat"/>
    <property type="match status" value="1"/>
</dbReference>
<evidence type="ECO:0000256" key="1">
    <source>
        <dbReference type="ARBA" id="ARBA00022737"/>
    </source>
</evidence>
<evidence type="ECO:0000256" key="2">
    <source>
        <dbReference type="ARBA" id="ARBA00023043"/>
    </source>
</evidence>
<dbReference type="Proteomes" id="UP000037904">
    <property type="component" value="Unassembled WGS sequence"/>
</dbReference>
<keyword evidence="1" id="KW-0677">Repeat</keyword>
<organism evidence="4 5">
    <name type="scientific">Fusarium langsethiae</name>
    <dbReference type="NCBI Taxonomy" id="179993"/>
    <lineage>
        <taxon>Eukaryota</taxon>
        <taxon>Fungi</taxon>
        <taxon>Dikarya</taxon>
        <taxon>Ascomycota</taxon>
        <taxon>Pezizomycotina</taxon>
        <taxon>Sordariomycetes</taxon>
        <taxon>Hypocreomycetidae</taxon>
        <taxon>Hypocreales</taxon>
        <taxon>Nectriaceae</taxon>
        <taxon>Fusarium</taxon>
    </lineage>
</organism>
<dbReference type="Pfam" id="PF12796">
    <property type="entry name" value="Ank_2"/>
    <property type="match status" value="2"/>
</dbReference>
<keyword evidence="5" id="KW-1185">Reference proteome</keyword>
<name>A0A0M9ER88_FUSLA</name>
<dbReference type="InterPro" id="IPR002110">
    <property type="entry name" value="Ankyrin_rpt"/>
</dbReference>
<protein>
    <submittedName>
        <fullName evidence="4">Uncharacterized protein</fullName>
    </submittedName>
</protein>
<keyword evidence="2 3" id="KW-0040">ANK repeat</keyword>
<feature type="repeat" description="ANK" evidence="3">
    <location>
        <begin position="240"/>
        <end position="264"/>
    </location>
</feature>
<dbReference type="AlphaFoldDB" id="A0A0M9ER88"/>
<proteinExistence type="predicted"/>
<comment type="caution">
    <text evidence="4">The sequence shown here is derived from an EMBL/GenBank/DDBJ whole genome shotgun (WGS) entry which is preliminary data.</text>
</comment>
<reference evidence="4 5" key="1">
    <citation type="submission" date="2015-04" db="EMBL/GenBank/DDBJ databases">
        <title>The draft genome sequence of Fusarium langsethiae, a T-2/HT-2 mycotoxin producer.</title>
        <authorList>
            <person name="Lysoe E."/>
            <person name="Divon H.H."/>
            <person name="Terzi V."/>
            <person name="Orru L."/>
            <person name="Lamontanara A."/>
            <person name="Kolseth A.-K."/>
            <person name="Frandsen R.J."/>
            <person name="Nielsen K."/>
            <person name="Thrane U."/>
        </authorList>
    </citation>
    <scope>NUCLEOTIDE SEQUENCE [LARGE SCALE GENOMIC DNA]</scope>
    <source>
        <strain evidence="4 5">Fl201059</strain>
    </source>
</reference>